<sequence>MIQKLIVMKRLILKTRRSLQIGRFAEGTDQEELDSYVDLTTAFDMASESSDNESSGLSDDNESESVTDDETGNMLMDAISSFSGQSNVQNDTQTTDPTKLSIDDLFANVADSTLRDSLSRLDKIRGSTKTKVLKAPEVRSVRQERNRAAAYQITRDEVSRWDDTVRQNRSAEHLTFPINPESLPSLPDLTAPRDIPTSGLEKDVTDVLEQSQLYEEKEATFEQLAEKNLSPEELIERRNKLRIMRDLMFREERKAKRLAKIKSKAYRRIRKKERLRQEEINALDEESGSDDEARLAERAKERMTLRHKNSNWAKRMVSQGITKDSESRKDYEEMLLKGAQLKTRMLGNDEPESSDENISDVSDDEPEVKNGSNKSLLNMKFMVDAREREKEANAKMRLELERMQNDASHSDASDEEILLTEGIRRYGNTANSLKRKRPQPSESAEVDNLSDEQEFKGFDDEETKSDVPEPTGNPWLAISSSETGKSATQRRKVARESKDTDSGAIVQTSNQLQMSTHETNGLRTTNLIQMSQKELIKEAFAGDDVVREFEEEKRQLAEEDADKLVDTAIPGWGSWAGDGLTTKPRIVTKKGIVNPRKREDRNLKGVIINERINKKNMKYNSSEVPFPFETREQYERSLRIPMIKEASAITVHQKSIKPRIIVKPGRVIDPLKAPFK</sequence>
<dbReference type="InterPro" id="IPR006709">
    <property type="entry name" value="SSU_processome_Utp14"/>
</dbReference>
<feature type="compositionally biased region" description="Acidic residues" evidence="4">
    <location>
        <begin position="349"/>
        <end position="366"/>
    </location>
</feature>
<dbReference type="Proteomes" id="UP000095023">
    <property type="component" value="Unassembled WGS sequence"/>
</dbReference>
<protein>
    <recommendedName>
        <fullName evidence="7">U3 small nucleolar RNA-associated protein 14</fullName>
    </recommendedName>
</protein>
<keyword evidence="6" id="KW-1185">Reference proteome</keyword>
<feature type="region of interest" description="Disordered" evidence="4">
    <location>
        <begin position="430"/>
        <end position="503"/>
    </location>
</feature>
<dbReference type="GO" id="GO:0032040">
    <property type="term" value="C:small-subunit processome"/>
    <property type="evidence" value="ECO:0007669"/>
    <property type="project" value="EnsemblFungi"/>
</dbReference>
<keyword evidence="3" id="KW-0539">Nucleus</keyword>
<feature type="region of interest" description="Disordered" evidence="4">
    <location>
        <begin position="342"/>
        <end position="373"/>
    </location>
</feature>
<evidence type="ECO:0000256" key="2">
    <source>
        <dbReference type="ARBA" id="ARBA00022553"/>
    </source>
</evidence>
<dbReference type="Pfam" id="PF04615">
    <property type="entry name" value="Utp14"/>
    <property type="match status" value="1"/>
</dbReference>
<reference evidence="6" key="1">
    <citation type="submission" date="2016-02" db="EMBL/GenBank/DDBJ databases">
        <title>Comparative genomics of biotechnologically important yeasts.</title>
        <authorList>
            <consortium name="DOE Joint Genome Institute"/>
            <person name="Riley R."/>
            <person name="Haridas S."/>
            <person name="Wolfe K.H."/>
            <person name="Lopes M.R."/>
            <person name="Hittinger C.T."/>
            <person name="Goker M."/>
            <person name="Salamov A."/>
            <person name="Wisecaver J."/>
            <person name="Long T.M."/>
            <person name="Aerts A.L."/>
            <person name="Barry K."/>
            <person name="Choi C."/>
            <person name="Clum A."/>
            <person name="Coughlan A.Y."/>
            <person name="Deshpande S."/>
            <person name="Douglass A.P."/>
            <person name="Hanson S.J."/>
            <person name="Klenk H.-P."/>
            <person name="Labutti K."/>
            <person name="Lapidus A."/>
            <person name="Lindquist E."/>
            <person name="Lipzen A."/>
            <person name="Meier-Kolthoff J.P."/>
            <person name="Ohm R.A."/>
            <person name="Otillar R.P."/>
            <person name="Pangilinan J."/>
            <person name="Peng Y."/>
            <person name="Rokas A."/>
            <person name="Rosa C.A."/>
            <person name="Scheuner C."/>
            <person name="Sibirny A.A."/>
            <person name="Slot J.C."/>
            <person name="Stielow J.B."/>
            <person name="Sun H."/>
            <person name="Kurtzman C.P."/>
            <person name="Blackwell M."/>
            <person name="Jeffries T.W."/>
            <person name="Grigoriev I.V."/>
        </authorList>
    </citation>
    <scope>NUCLEOTIDE SEQUENCE [LARGE SCALE GENOMIC DNA]</scope>
    <source>
        <strain evidence="6">NRRL Y-17796</strain>
    </source>
</reference>
<dbReference type="PANTHER" id="PTHR14150:SF12">
    <property type="entry name" value="U3 SMALL NUCLEOLAR RNA-ASSOCIATED PROTEIN 14 HOMOLOG A"/>
    <property type="match status" value="1"/>
</dbReference>
<comment type="subcellular location">
    <subcellularLocation>
        <location evidence="1">Nucleus</location>
        <location evidence="1">Nucleolus</location>
    </subcellularLocation>
</comment>
<dbReference type="GO" id="GO:0000480">
    <property type="term" value="P:endonucleolytic cleavage in 5'-ETS of tricistronic rRNA transcript (SSU-rRNA, 5.8S rRNA, LSU-rRNA)"/>
    <property type="evidence" value="ECO:0007669"/>
    <property type="project" value="EnsemblFungi"/>
</dbReference>
<feature type="compositionally biased region" description="Polar residues" evidence="4">
    <location>
        <begin position="478"/>
        <end position="487"/>
    </location>
</feature>
<dbReference type="OrthoDB" id="277439at2759"/>
<dbReference type="GO" id="GO:0000447">
    <property type="term" value="P:endonucleolytic cleavage in ITS1 to separate SSU-rRNA from 5.8S rRNA and LSU-rRNA from tricistronic rRNA transcript (SSU-rRNA, 5.8S rRNA, LSU-rRNA)"/>
    <property type="evidence" value="ECO:0007669"/>
    <property type="project" value="EnsemblFungi"/>
</dbReference>
<evidence type="ECO:0000256" key="4">
    <source>
        <dbReference type="SAM" id="MobiDB-lite"/>
    </source>
</evidence>
<evidence type="ECO:0000313" key="6">
    <source>
        <dbReference type="Proteomes" id="UP000095023"/>
    </source>
</evidence>
<name>A0A1E4TEK4_9ASCO</name>
<gene>
    <name evidence="5" type="ORF">CANCADRAFT_31227</name>
</gene>
<feature type="compositionally biased region" description="Low complexity" evidence="4">
    <location>
        <begin position="47"/>
        <end position="58"/>
    </location>
</feature>
<dbReference type="GO" id="GO:0008047">
    <property type="term" value="F:enzyme activator activity"/>
    <property type="evidence" value="ECO:0007669"/>
    <property type="project" value="EnsemblFungi"/>
</dbReference>
<evidence type="ECO:0000256" key="1">
    <source>
        <dbReference type="ARBA" id="ARBA00004604"/>
    </source>
</evidence>
<evidence type="ECO:0000313" key="5">
    <source>
        <dbReference type="EMBL" id="ODV90190.1"/>
    </source>
</evidence>
<organism evidence="5 6">
    <name type="scientific">Tortispora caseinolytica NRRL Y-17796</name>
    <dbReference type="NCBI Taxonomy" id="767744"/>
    <lineage>
        <taxon>Eukaryota</taxon>
        <taxon>Fungi</taxon>
        <taxon>Dikarya</taxon>
        <taxon>Ascomycota</taxon>
        <taxon>Saccharomycotina</taxon>
        <taxon>Trigonopsidomycetes</taxon>
        <taxon>Trigonopsidales</taxon>
        <taxon>Trigonopsidaceae</taxon>
        <taxon>Tortispora</taxon>
    </lineage>
</organism>
<evidence type="ECO:0008006" key="7">
    <source>
        <dbReference type="Google" id="ProtNLM"/>
    </source>
</evidence>
<keyword evidence="2" id="KW-0597">Phosphoprotein</keyword>
<evidence type="ECO:0000256" key="3">
    <source>
        <dbReference type="ARBA" id="ARBA00023242"/>
    </source>
</evidence>
<dbReference type="PANTHER" id="PTHR14150">
    <property type="entry name" value="U3 SMALL NUCLEOLAR RNA-ASSOCIATED PROTEIN 14"/>
    <property type="match status" value="1"/>
</dbReference>
<dbReference type="GO" id="GO:0000472">
    <property type="term" value="P:endonucleolytic cleavage to generate mature 5'-end of SSU-rRNA from (SSU-rRNA, 5.8S rRNA, LSU-rRNA)"/>
    <property type="evidence" value="ECO:0007669"/>
    <property type="project" value="EnsemblFungi"/>
</dbReference>
<feature type="region of interest" description="Disordered" evidence="4">
    <location>
        <begin position="47"/>
        <end position="68"/>
    </location>
</feature>
<proteinExistence type="predicted"/>
<dbReference type="AlphaFoldDB" id="A0A1E4TEK4"/>
<accession>A0A1E4TEK4</accession>
<dbReference type="EMBL" id="KV453842">
    <property type="protein sequence ID" value="ODV90190.1"/>
    <property type="molecule type" value="Genomic_DNA"/>
</dbReference>
<feature type="compositionally biased region" description="Acidic residues" evidence="4">
    <location>
        <begin position="59"/>
        <end position="68"/>
    </location>
</feature>